<protein>
    <submittedName>
        <fullName evidence="1">Uncharacterized protein</fullName>
    </submittedName>
</protein>
<proteinExistence type="predicted"/>
<dbReference type="AlphaFoldDB" id="A0A1H7P105"/>
<dbReference type="RefSeq" id="WP_090550747.1">
    <property type="nucleotide sequence ID" value="NZ_FNSR01000002.1"/>
</dbReference>
<organism evidence="1 2">
    <name type="scientific">Paraburkholderia caballeronis</name>
    <dbReference type="NCBI Taxonomy" id="416943"/>
    <lineage>
        <taxon>Bacteria</taxon>
        <taxon>Pseudomonadati</taxon>
        <taxon>Pseudomonadota</taxon>
        <taxon>Betaproteobacteria</taxon>
        <taxon>Burkholderiales</taxon>
        <taxon>Burkholderiaceae</taxon>
        <taxon>Paraburkholderia</taxon>
    </lineage>
</organism>
<evidence type="ECO:0000313" key="1">
    <source>
        <dbReference type="EMBL" id="SEL28925.1"/>
    </source>
</evidence>
<dbReference type="EMBL" id="FOAJ01000006">
    <property type="protein sequence ID" value="SEL28925.1"/>
    <property type="molecule type" value="Genomic_DNA"/>
</dbReference>
<name>A0A1H7P105_9BURK</name>
<reference evidence="2" key="1">
    <citation type="submission" date="2016-10" db="EMBL/GenBank/DDBJ databases">
        <authorList>
            <person name="Varghese N."/>
            <person name="Submissions S."/>
        </authorList>
    </citation>
    <scope>NUCLEOTIDE SEQUENCE [LARGE SCALE GENOMIC DNA]</scope>
    <source>
        <strain evidence="2">LMG 26416</strain>
    </source>
</reference>
<dbReference type="Proteomes" id="UP000199120">
    <property type="component" value="Unassembled WGS sequence"/>
</dbReference>
<dbReference type="OrthoDB" id="9135861at2"/>
<gene>
    <name evidence="1" type="ORF">SAMN05192542_106159</name>
</gene>
<dbReference type="STRING" id="416943.SAMN05445871_5291"/>
<sequence length="142" mass="14505">MSAKPAGLIDGAARWINSKAAFVLAFMLVLAGLTMALGRTAATFAGANGHSATRGATGGPCGEVLAWFEPDARLKSVDDFLTQFGATIVGGPDEEGAYQLHFGALSLDDALRVSAHAPAFSRTRANARCTAAEPSVPIGNAS</sequence>
<evidence type="ECO:0000313" key="2">
    <source>
        <dbReference type="Proteomes" id="UP000199120"/>
    </source>
</evidence>
<keyword evidence="2" id="KW-1185">Reference proteome</keyword>
<accession>A0A1H7P105</accession>